<evidence type="ECO:0000256" key="1">
    <source>
        <dbReference type="ARBA" id="ARBA00004123"/>
    </source>
</evidence>
<feature type="compositionally biased region" description="Basic and acidic residues" evidence="4">
    <location>
        <begin position="124"/>
        <end position="138"/>
    </location>
</feature>
<gene>
    <name evidence="6" type="ORF">L484_016027</name>
</gene>
<evidence type="ECO:0000256" key="2">
    <source>
        <dbReference type="ARBA" id="ARBA00023125"/>
    </source>
</evidence>
<dbReference type="SUPFAM" id="SSF57959">
    <property type="entry name" value="Leucine zipper domain"/>
    <property type="match status" value="1"/>
</dbReference>
<dbReference type="GO" id="GO:0003677">
    <property type="term" value="F:DNA binding"/>
    <property type="evidence" value="ECO:0007669"/>
    <property type="project" value="UniProtKB-KW"/>
</dbReference>
<dbReference type="InterPro" id="IPR043452">
    <property type="entry name" value="BZIP46-like"/>
</dbReference>
<dbReference type="PANTHER" id="PTHR22952:SF433">
    <property type="entry name" value="PROTEIN FD"/>
    <property type="match status" value="1"/>
</dbReference>
<evidence type="ECO:0000313" key="7">
    <source>
        <dbReference type="Proteomes" id="UP000030645"/>
    </source>
</evidence>
<dbReference type="PANTHER" id="PTHR22952">
    <property type="entry name" value="CAMP-RESPONSE ELEMENT BINDING PROTEIN-RELATED"/>
    <property type="match status" value="1"/>
</dbReference>
<dbReference type="STRING" id="981085.W9QZJ4"/>
<dbReference type="GO" id="GO:0005634">
    <property type="term" value="C:nucleus"/>
    <property type="evidence" value="ECO:0007669"/>
    <property type="project" value="UniProtKB-SubCell"/>
</dbReference>
<dbReference type="AlphaFoldDB" id="W9QZJ4"/>
<proteinExistence type="predicted"/>
<dbReference type="PROSITE" id="PS00036">
    <property type="entry name" value="BZIP_BASIC"/>
    <property type="match status" value="1"/>
</dbReference>
<dbReference type="EMBL" id="KE344398">
    <property type="protein sequence ID" value="EXB60673.1"/>
    <property type="molecule type" value="Genomic_DNA"/>
</dbReference>
<protein>
    <submittedName>
        <fullName evidence="6">Protein FD</fullName>
    </submittedName>
</protein>
<dbReference type="GO" id="GO:0003700">
    <property type="term" value="F:DNA-binding transcription factor activity"/>
    <property type="evidence" value="ECO:0007669"/>
    <property type="project" value="InterPro"/>
</dbReference>
<comment type="subcellular location">
    <subcellularLocation>
        <location evidence="1">Nucleus</location>
    </subcellularLocation>
</comment>
<dbReference type="InterPro" id="IPR004827">
    <property type="entry name" value="bZIP"/>
</dbReference>
<evidence type="ECO:0000313" key="6">
    <source>
        <dbReference type="EMBL" id="EXB60673.1"/>
    </source>
</evidence>
<keyword evidence="3" id="KW-0539">Nucleus</keyword>
<evidence type="ECO:0000256" key="3">
    <source>
        <dbReference type="ARBA" id="ARBA00023242"/>
    </source>
</evidence>
<reference evidence="7" key="1">
    <citation type="submission" date="2013-01" db="EMBL/GenBank/DDBJ databases">
        <title>Draft Genome Sequence of a Mulberry Tree, Morus notabilis C.K. Schneid.</title>
        <authorList>
            <person name="He N."/>
            <person name="Zhao S."/>
        </authorList>
    </citation>
    <scope>NUCLEOTIDE SEQUENCE</scope>
</reference>
<sequence length="216" mass="24584">MEEMWNDINLSSLHHPHRSSSTTTTAQTFHFQDLFSKPLLSYKDQPPPNDVSSAGDTISFGFGSLSQQRTSLSLNSDSELGFKFLETSAFLVKKPALDSPACDKKRVQQNSDDSSEVKRKRLMKNRESAARSRARKQESSLPLLEKKVEVFSLMKLVLKNKILLQAYTNELEHKVAHLRKENARIKNQLTQFYLAAPTALEVPKKRTLYRTLTAPF</sequence>
<dbReference type="Pfam" id="PF00170">
    <property type="entry name" value="bZIP_1"/>
    <property type="match status" value="1"/>
</dbReference>
<keyword evidence="7" id="KW-1185">Reference proteome</keyword>
<dbReference type="InterPro" id="IPR046347">
    <property type="entry name" value="bZIP_sf"/>
</dbReference>
<evidence type="ECO:0000256" key="4">
    <source>
        <dbReference type="SAM" id="MobiDB-lite"/>
    </source>
</evidence>
<organism evidence="6 7">
    <name type="scientific">Morus notabilis</name>
    <dbReference type="NCBI Taxonomy" id="981085"/>
    <lineage>
        <taxon>Eukaryota</taxon>
        <taxon>Viridiplantae</taxon>
        <taxon>Streptophyta</taxon>
        <taxon>Embryophyta</taxon>
        <taxon>Tracheophyta</taxon>
        <taxon>Spermatophyta</taxon>
        <taxon>Magnoliopsida</taxon>
        <taxon>eudicotyledons</taxon>
        <taxon>Gunneridae</taxon>
        <taxon>Pentapetalae</taxon>
        <taxon>rosids</taxon>
        <taxon>fabids</taxon>
        <taxon>Rosales</taxon>
        <taxon>Moraceae</taxon>
        <taxon>Moreae</taxon>
        <taxon>Morus</taxon>
    </lineage>
</organism>
<keyword evidence="2" id="KW-0238">DNA-binding</keyword>
<dbReference type="GO" id="GO:0045893">
    <property type="term" value="P:positive regulation of DNA-templated transcription"/>
    <property type="evidence" value="ECO:0007669"/>
    <property type="project" value="InterPro"/>
</dbReference>
<dbReference type="CDD" id="cd14707">
    <property type="entry name" value="bZIP_plant_BZIP46"/>
    <property type="match status" value="1"/>
</dbReference>
<feature type="domain" description="BZIP" evidence="5">
    <location>
        <begin position="120"/>
        <end position="135"/>
    </location>
</feature>
<accession>W9QZJ4</accession>
<dbReference type="SMART" id="SM00338">
    <property type="entry name" value="BRLZ"/>
    <property type="match status" value="1"/>
</dbReference>
<dbReference type="Gene3D" id="1.20.5.170">
    <property type="match status" value="1"/>
</dbReference>
<feature type="region of interest" description="Disordered" evidence="4">
    <location>
        <begin position="101"/>
        <end position="138"/>
    </location>
</feature>
<dbReference type="Proteomes" id="UP000030645">
    <property type="component" value="Unassembled WGS sequence"/>
</dbReference>
<name>W9QZJ4_9ROSA</name>
<evidence type="ECO:0000259" key="5">
    <source>
        <dbReference type="PROSITE" id="PS00036"/>
    </source>
</evidence>